<reference evidence="13 14" key="1">
    <citation type="journal article" date="2023" name="Hortic Res">
        <title>Pangenome of water caltrop reveals structural variations and asymmetric subgenome divergence after allopolyploidization.</title>
        <authorList>
            <person name="Zhang X."/>
            <person name="Chen Y."/>
            <person name="Wang L."/>
            <person name="Yuan Y."/>
            <person name="Fang M."/>
            <person name="Shi L."/>
            <person name="Lu R."/>
            <person name="Comes H.P."/>
            <person name="Ma Y."/>
            <person name="Chen Y."/>
            <person name="Huang G."/>
            <person name="Zhou Y."/>
            <person name="Zheng Z."/>
            <person name="Qiu Y."/>
        </authorList>
    </citation>
    <scope>NUCLEOTIDE SEQUENCE [LARGE SCALE GENOMIC DNA]</scope>
    <source>
        <strain evidence="13">F231</strain>
    </source>
</reference>
<keyword evidence="10" id="KW-0472">Membrane</keyword>
<sequence length="203" mass="20654">MALLCAPIPALVLVVVSVMISASFPVSNGQVMTSCTASMISSFTPCINFVTNSSPNGTAPSPTSECCNSFKSLMGDGMDCMCLIITGNVPFQVPINRSLAVSLPRACKMTGVPIQCKASDVPLPASGPAALGPTPQESPLVPNTETPRLAPEAVPTPLLMPPPPPASTAGSRPVLTPSSAISSSIMSPGLVLVALLGSLFLIH</sequence>
<gene>
    <name evidence="13" type="ORF">SAY86_024022</name>
</gene>
<keyword evidence="10" id="KW-0812">Transmembrane</keyword>
<evidence type="ECO:0000256" key="5">
    <source>
        <dbReference type="ARBA" id="ARBA00022729"/>
    </source>
</evidence>
<evidence type="ECO:0000259" key="12">
    <source>
        <dbReference type="SMART" id="SM00499"/>
    </source>
</evidence>
<keyword evidence="7" id="KW-0325">Glycoprotein</keyword>
<comment type="subcellular location">
    <subcellularLocation>
        <location evidence="1">Cell membrane</location>
        <topology evidence="1">Lipid-anchor</topology>
        <topology evidence="1">GPI-anchor</topology>
    </subcellularLocation>
</comment>
<name>A0AAN7LVT6_TRANT</name>
<evidence type="ECO:0000256" key="4">
    <source>
        <dbReference type="ARBA" id="ARBA00022622"/>
    </source>
</evidence>
<dbReference type="Gene3D" id="1.10.110.10">
    <property type="entry name" value="Plant lipid-transfer and hydrophobic proteins"/>
    <property type="match status" value="1"/>
</dbReference>
<organism evidence="13 14">
    <name type="scientific">Trapa natans</name>
    <name type="common">Water chestnut</name>
    <dbReference type="NCBI Taxonomy" id="22666"/>
    <lineage>
        <taxon>Eukaryota</taxon>
        <taxon>Viridiplantae</taxon>
        <taxon>Streptophyta</taxon>
        <taxon>Embryophyta</taxon>
        <taxon>Tracheophyta</taxon>
        <taxon>Spermatophyta</taxon>
        <taxon>Magnoliopsida</taxon>
        <taxon>eudicotyledons</taxon>
        <taxon>Gunneridae</taxon>
        <taxon>Pentapetalae</taxon>
        <taxon>rosids</taxon>
        <taxon>malvids</taxon>
        <taxon>Myrtales</taxon>
        <taxon>Lythraceae</taxon>
        <taxon>Trapa</taxon>
    </lineage>
</organism>
<evidence type="ECO:0000256" key="8">
    <source>
        <dbReference type="ARBA" id="ARBA00023288"/>
    </source>
</evidence>
<evidence type="ECO:0000256" key="6">
    <source>
        <dbReference type="ARBA" id="ARBA00023157"/>
    </source>
</evidence>
<dbReference type="SMART" id="SM00499">
    <property type="entry name" value="AAI"/>
    <property type="match status" value="1"/>
</dbReference>
<protein>
    <recommendedName>
        <fullName evidence="12">Bifunctional inhibitor/plant lipid transfer protein/seed storage helical domain-containing protein</fullName>
    </recommendedName>
</protein>
<feature type="chain" id="PRO_5042868173" description="Bifunctional inhibitor/plant lipid transfer protein/seed storage helical domain-containing protein" evidence="11">
    <location>
        <begin position="30"/>
        <end position="203"/>
    </location>
</feature>
<dbReference type="InterPro" id="IPR036312">
    <property type="entry name" value="Bifun_inhib/LTP/seed_sf"/>
</dbReference>
<dbReference type="InterPro" id="IPR043325">
    <property type="entry name" value="LTSS"/>
</dbReference>
<evidence type="ECO:0000256" key="9">
    <source>
        <dbReference type="SAM" id="MobiDB-lite"/>
    </source>
</evidence>
<keyword evidence="6" id="KW-1015">Disulfide bond</keyword>
<evidence type="ECO:0000256" key="3">
    <source>
        <dbReference type="ARBA" id="ARBA00022475"/>
    </source>
</evidence>
<comment type="similarity">
    <text evidence="2">Belongs to the plant LTP family.</text>
</comment>
<feature type="region of interest" description="Disordered" evidence="9">
    <location>
        <begin position="125"/>
        <end position="174"/>
    </location>
</feature>
<evidence type="ECO:0000313" key="13">
    <source>
        <dbReference type="EMBL" id="KAK4793587.1"/>
    </source>
</evidence>
<dbReference type="EMBL" id="JAXQNO010000008">
    <property type="protein sequence ID" value="KAK4793587.1"/>
    <property type="molecule type" value="Genomic_DNA"/>
</dbReference>
<feature type="signal peptide" evidence="11">
    <location>
        <begin position="1"/>
        <end position="29"/>
    </location>
</feature>
<feature type="domain" description="Bifunctional inhibitor/plant lipid transfer protein/seed storage helical" evidence="12">
    <location>
        <begin position="35"/>
        <end position="116"/>
    </location>
</feature>
<keyword evidence="14" id="KW-1185">Reference proteome</keyword>
<dbReference type="CDD" id="cd00010">
    <property type="entry name" value="AAI_LTSS"/>
    <property type="match status" value="1"/>
</dbReference>
<keyword evidence="10" id="KW-1133">Transmembrane helix</keyword>
<dbReference type="PANTHER" id="PTHR33044">
    <property type="entry name" value="BIFUNCTIONAL INHIBITOR/LIPID-TRANSFER PROTEIN/SEED STORAGE 2S ALBUMIN SUPERFAMILY PROTEIN-RELATED"/>
    <property type="match status" value="1"/>
</dbReference>
<keyword evidence="5 11" id="KW-0732">Signal</keyword>
<comment type="caution">
    <text evidence="13">The sequence shown here is derived from an EMBL/GenBank/DDBJ whole genome shotgun (WGS) entry which is preliminary data.</text>
</comment>
<dbReference type="Pfam" id="PF14368">
    <property type="entry name" value="LTP_2"/>
    <property type="match status" value="1"/>
</dbReference>
<accession>A0AAN7LVT6</accession>
<dbReference type="InterPro" id="IPR016140">
    <property type="entry name" value="Bifunc_inhib/LTP/seed_store"/>
</dbReference>
<keyword evidence="3" id="KW-1003">Cell membrane</keyword>
<evidence type="ECO:0000256" key="11">
    <source>
        <dbReference type="SAM" id="SignalP"/>
    </source>
</evidence>
<feature type="transmembrane region" description="Helical" evidence="10">
    <location>
        <begin position="185"/>
        <end position="202"/>
    </location>
</feature>
<keyword evidence="4" id="KW-0336">GPI-anchor</keyword>
<dbReference type="SUPFAM" id="SSF47699">
    <property type="entry name" value="Bifunctional inhibitor/lipid-transfer protein/seed storage 2S albumin"/>
    <property type="match status" value="1"/>
</dbReference>
<feature type="compositionally biased region" description="Low complexity" evidence="9">
    <location>
        <begin position="125"/>
        <end position="135"/>
    </location>
</feature>
<evidence type="ECO:0000313" key="14">
    <source>
        <dbReference type="Proteomes" id="UP001346149"/>
    </source>
</evidence>
<keyword evidence="8" id="KW-0449">Lipoprotein</keyword>
<dbReference type="GO" id="GO:0005886">
    <property type="term" value="C:plasma membrane"/>
    <property type="evidence" value="ECO:0007669"/>
    <property type="project" value="UniProtKB-SubCell"/>
</dbReference>
<evidence type="ECO:0000256" key="10">
    <source>
        <dbReference type="SAM" id="Phobius"/>
    </source>
</evidence>
<proteinExistence type="inferred from homology"/>
<evidence type="ECO:0000256" key="7">
    <source>
        <dbReference type="ARBA" id="ARBA00023180"/>
    </source>
</evidence>
<dbReference type="GO" id="GO:0098552">
    <property type="term" value="C:side of membrane"/>
    <property type="evidence" value="ECO:0007669"/>
    <property type="project" value="UniProtKB-KW"/>
</dbReference>
<dbReference type="Proteomes" id="UP001346149">
    <property type="component" value="Unassembled WGS sequence"/>
</dbReference>
<dbReference type="AlphaFoldDB" id="A0AAN7LVT6"/>
<evidence type="ECO:0000256" key="2">
    <source>
        <dbReference type="ARBA" id="ARBA00009748"/>
    </source>
</evidence>
<evidence type="ECO:0000256" key="1">
    <source>
        <dbReference type="ARBA" id="ARBA00004609"/>
    </source>
</evidence>